<comment type="caution">
    <text evidence="2">The sequence shown here is derived from an EMBL/GenBank/DDBJ whole genome shotgun (WGS) entry which is preliminary data.</text>
</comment>
<name>A0A2Z6S0P1_9GLOM</name>
<dbReference type="EMBL" id="BEXD01002266">
    <property type="protein sequence ID" value="GBB97678.1"/>
    <property type="molecule type" value="Genomic_DNA"/>
</dbReference>
<dbReference type="OrthoDB" id="2489729at2759"/>
<dbReference type="Proteomes" id="UP000615446">
    <property type="component" value="Unassembled WGS sequence"/>
</dbReference>
<keyword evidence="4" id="KW-1185">Reference proteome</keyword>
<feature type="compositionally biased region" description="Polar residues" evidence="1">
    <location>
        <begin position="20"/>
        <end position="35"/>
    </location>
</feature>
<protein>
    <submittedName>
        <fullName evidence="2">Uncharacterized protein</fullName>
    </submittedName>
</protein>
<reference evidence="3" key="2">
    <citation type="submission" date="2019-10" db="EMBL/GenBank/DDBJ databases">
        <title>Conservation and host-specific expression of non-tandemly repeated heterogenous ribosome RNA gene in arbuscular mycorrhizal fungi.</title>
        <authorList>
            <person name="Maeda T."/>
            <person name="Kobayashi Y."/>
            <person name="Nakagawa T."/>
            <person name="Ezawa T."/>
            <person name="Yamaguchi K."/>
            <person name="Bino T."/>
            <person name="Nishimoto Y."/>
            <person name="Shigenobu S."/>
            <person name="Kawaguchi M."/>
        </authorList>
    </citation>
    <scope>NUCLEOTIDE SEQUENCE</scope>
    <source>
        <strain evidence="3">HR1</strain>
    </source>
</reference>
<proteinExistence type="predicted"/>
<accession>A0A2Z6S0P1</accession>
<evidence type="ECO:0000313" key="4">
    <source>
        <dbReference type="Proteomes" id="UP000247702"/>
    </source>
</evidence>
<evidence type="ECO:0000256" key="1">
    <source>
        <dbReference type="SAM" id="MobiDB-lite"/>
    </source>
</evidence>
<evidence type="ECO:0000313" key="2">
    <source>
        <dbReference type="EMBL" id="GBB97678.1"/>
    </source>
</evidence>
<dbReference type="AlphaFoldDB" id="A0A2Z6S0P1"/>
<dbReference type="Proteomes" id="UP000247702">
    <property type="component" value="Unassembled WGS sequence"/>
</dbReference>
<gene>
    <name evidence="3" type="ORF">RCL2_001538800</name>
    <name evidence="2" type="ORF">RclHR1_30370001</name>
</gene>
<organism evidence="2 4">
    <name type="scientific">Rhizophagus clarus</name>
    <dbReference type="NCBI Taxonomy" id="94130"/>
    <lineage>
        <taxon>Eukaryota</taxon>
        <taxon>Fungi</taxon>
        <taxon>Fungi incertae sedis</taxon>
        <taxon>Mucoromycota</taxon>
        <taxon>Glomeromycotina</taxon>
        <taxon>Glomeromycetes</taxon>
        <taxon>Glomerales</taxon>
        <taxon>Glomeraceae</taxon>
        <taxon>Rhizophagus</taxon>
    </lineage>
</organism>
<reference evidence="2 4" key="1">
    <citation type="submission" date="2017-11" db="EMBL/GenBank/DDBJ databases">
        <title>The genome of Rhizophagus clarus HR1 reveals common genetic basis of auxotrophy among arbuscular mycorrhizal fungi.</title>
        <authorList>
            <person name="Kobayashi Y."/>
        </authorList>
    </citation>
    <scope>NUCLEOTIDE SEQUENCE [LARGE SCALE GENOMIC DNA]</scope>
    <source>
        <strain evidence="2 4">HR1</strain>
    </source>
</reference>
<sequence length="109" mass="12402">MSGSLPAPKRNSKSGDKTAMFTNKKNKAQGNSTGDNRLIITGYQPDTTKKNLLLDLVIYDIPAKWSNYELLSKFNKWRKVVSVSTRVQKKYLTARVRLIPNHNCLKAYN</sequence>
<evidence type="ECO:0000313" key="3">
    <source>
        <dbReference type="EMBL" id="GES88434.1"/>
    </source>
</evidence>
<feature type="region of interest" description="Disordered" evidence="1">
    <location>
        <begin position="1"/>
        <end position="38"/>
    </location>
</feature>
<dbReference type="EMBL" id="BLAL01000178">
    <property type="protein sequence ID" value="GES88434.1"/>
    <property type="molecule type" value="Genomic_DNA"/>
</dbReference>